<gene>
    <name evidence="9" type="ORF">TCHU04912_LOCUS22176</name>
</gene>
<sequence length="478" mass="52228">MSALMRALRPASGQLRSFLVSPRVFSSAAEAQPYDRQFRSSLSDPGYEKFEDLAYGEAPVESPEPYSYVPPGRHHLFVPGPVNIHENVQRAMQVPGQNHRDPWFAGFYKKCLEDVKWLYQSKKGTAIIFPGTGTGGWEACLTNTLSPGDKVLTFRYGQFSHLWVDMMERLGLDVTCIDVRWGDGADEAKIEEILKADTKHEYKAVCVVHNETTTGVTSDIKGCRDAIDAAGHPAMFFVDGVSSIGGSQFKFDEWGVDCAVTGSQKALSLPTGLGFVCVSDKALKAYETSKMKKVYYDFGDMLATNPRGSVPYTPVLPLLHGLRESIALMRAEGMRNVNKRHARLAAGTREAAKAWGLELLCTNPRWYSDSLTVVKVPEGVDSCTIVKYAYSKYNMSLGVGLSQVKHKVFRIGHLGNMDEVMLLGALAATEMCLIDSGVSIVPGSGVGAALSYFQKHKPLIPTRELPEGAEPGLGSLVG</sequence>
<dbReference type="Gene3D" id="3.40.640.10">
    <property type="entry name" value="Type I PLP-dependent aspartate aminotransferase-like (Major domain)"/>
    <property type="match status" value="1"/>
</dbReference>
<reference evidence="9" key="1">
    <citation type="submission" date="2021-01" db="EMBL/GenBank/DDBJ databases">
        <authorList>
            <person name="Corre E."/>
            <person name="Pelletier E."/>
            <person name="Niang G."/>
            <person name="Scheremetjew M."/>
            <person name="Finn R."/>
            <person name="Kale V."/>
            <person name="Holt S."/>
            <person name="Cochrane G."/>
            <person name="Meng A."/>
            <person name="Brown T."/>
            <person name="Cohen L."/>
        </authorList>
    </citation>
    <scope>NUCLEOTIDE SEQUENCE</scope>
    <source>
        <strain evidence="9">PLY429</strain>
    </source>
</reference>
<dbReference type="AlphaFoldDB" id="A0A7S1T9H2"/>
<comment type="cofactor">
    <cofactor evidence="1 7">
        <name>pyridoxal 5'-phosphate</name>
        <dbReference type="ChEBI" id="CHEBI:597326"/>
    </cofactor>
</comment>
<dbReference type="PROSITE" id="PS00595">
    <property type="entry name" value="AA_TRANSFER_CLASS_5"/>
    <property type="match status" value="1"/>
</dbReference>
<dbReference type="GO" id="GO:0004760">
    <property type="term" value="F:L-serine-pyruvate transaminase activity"/>
    <property type="evidence" value="ECO:0007669"/>
    <property type="project" value="TreeGrafter"/>
</dbReference>
<dbReference type="Pfam" id="PF00266">
    <property type="entry name" value="Aminotran_5"/>
    <property type="match status" value="1"/>
</dbReference>
<dbReference type="GO" id="GO:0005777">
    <property type="term" value="C:peroxisome"/>
    <property type="evidence" value="ECO:0007669"/>
    <property type="project" value="TreeGrafter"/>
</dbReference>
<organism evidence="9">
    <name type="scientific">Tetraselmis chuii</name>
    <dbReference type="NCBI Taxonomy" id="63592"/>
    <lineage>
        <taxon>Eukaryota</taxon>
        <taxon>Viridiplantae</taxon>
        <taxon>Chlorophyta</taxon>
        <taxon>core chlorophytes</taxon>
        <taxon>Chlorodendrophyceae</taxon>
        <taxon>Chlorodendrales</taxon>
        <taxon>Chlorodendraceae</taxon>
        <taxon>Tetraselmis</taxon>
    </lineage>
</organism>
<evidence type="ECO:0000256" key="6">
    <source>
        <dbReference type="RuleBase" id="RU004075"/>
    </source>
</evidence>
<dbReference type="PANTHER" id="PTHR21152:SF24">
    <property type="entry name" value="ALANINE--GLYOXYLATE AMINOTRANSFERASE 1"/>
    <property type="match status" value="1"/>
</dbReference>
<keyword evidence="4" id="KW-0808">Transferase</keyword>
<dbReference type="InterPro" id="IPR015421">
    <property type="entry name" value="PyrdxlP-dep_Trfase_major"/>
</dbReference>
<proteinExistence type="inferred from homology"/>
<evidence type="ECO:0000256" key="4">
    <source>
        <dbReference type="ARBA" id="ARBA00022679"/>
    </source>
</evidence>
<keyword evidence="3" id="KW-0032">Aminotransferase</keyword>
<dbReference type="GO" id="GO:0019265">
    <property type="term" value="P:glycine biosynthetic process, by transamination of glyoxylate"/>
    <property type="evidence" value="ECO:0007669"/>
    <property type="project" value="TreeGrafter"/>
</dbReference>
<evidence type="ECO:0000256" key="2">
    <source>
        <dbReference type="ARBA" id="ARBA00009236"/>
    </source>
</evidence>
<feature type="domain" description="Aminotransferase class V" evidence="8">
    <location>
        <begin position="104"/>
        <end position="352"/>
    </location>
</feature>
<dbReference type="SUPFAM" id="SSF53383">
    <property type="entry name" value="PLP-dependent transferases"/>
    <property type="match status" value="1"/>
</dbReference>
<evidence type="ECO:0000259" key="8">
    <source>
        <dbReference type="Pfam" id="PF00266"/>
    </source>
</evidence>
<dbReference type="FunFam" id="3.40.640.10:FF:000054">
    <property type="entry name" value="Serine--glyoxylate aminotransferase"/>
    <property type="match status" value="1"/>
</dbReference>
<dbReference type="InterPro" id="IPR000192">
    <property type="entry name" value="Aminotrans_V_dom"/>
</dbReference>
<dbReference type="Gene3D" id="3.90.1150.10">
    <property type="entry name" value="Aspartate Aminotransferase, domain 1"/>
    <property type="match status" value="1"/>
</dbReference>
<keyword evidence="5" id="KW-0663">Pyridoxal phosphate</keyword>
<evidence type="ECO:0000313" key="9">
    <source>
        <dbReference type="EMBL" id="CAD9229319.1"/>
    </source>
</evidence>
<protein>
    <recommendedName>
        <fullName evidence="8">Aminotransferase class V domain-containing protein</fullName>
    </recommendedName>
</protein>
<accession>A0A7S1T9H2</accession>
<name>A0A7S1T9H2_9CHLO</name>
<dbReference type="PANTHER" id="PTHR21152">
    <property type="entry name" value="AMINOTRANSFERASE CLASS V"/>
    <property type="match status" value="1"/>
</dbReference>
<comment type="similarity">
    <text evidence="2 6">Belongs to the class-V pyridoxal-phosphate-dependent aminotransferase family.</text>
</comment>
<dbReference type="FunFam" id="3.90.1150.10:FF:000031">
    <property type="entry name" value="Serine--glyoxylate aminotransferase"/>
    <property type="match status" value="1"/>
</dbReference>
<dbReference type="InterPro" id="IPR015424">
    <property type="entry name" value="PyrdxlP-dep_Trfase"/>
</dbReference>
<dbReference type="GO" id="GO:0008453">
    <property type="term" value="F:alanine-glyoxylate transaminase activity"/>
    <property type="evidence" value="ECO:0007669"/>
    <property type="project" value="TreeGrafter"/>
</dbReference>
<evidence type="ECO:0000256" key="7">
    <source>
        <dbReference type="RuleBase" id="RU004504"/>
    </source>
</evidence>
<evidence type="ECO:0000256" key="5">
    <source>
        <dbReference type="ARBA" id="ARBA00022898"/>
    </source>
</evidence>
<dbReference type="CDD" id="cd06451">
    <property type="entry name" value="AGAT_like"/>
    <property type="match status" value="1"/>
</dbReference>
<dbReference type="InterPro" id="IPR015422">
    <property type="entry name" value="PyrdxlP-dep_Trfase_small"/>
</dbReference>
<evidence type="ECO:0000256" key="3">
    <source>
        <dbReference type="ARBA" id="ARBA00022576"/>
    </source>
</evidence>
<dbReference type="InterPro" id="IPR020578">
    <property type="entry name" value="Aminotrans_V_PyrdxlP_BS"/>
</dbReference>
<evidence type="ECO:0000256" key="1">
    <source>
        <dbReference type="ARBA" id="ARBA00001933"/>
    </source>
</evidence>
<dbReference type="EMBL" id="HBGG01042915">
    <property type="protein sequence ID" value="CAD9229319.1"/>
    <property type="molecule type" value="Transcribed_RNA"/>
</dbReference>